<gene>
    <name evidence="5" type="ORF">FHP91_08795</name>
</gene>
<keyword evidence="6" id="KW-1185">Reference proteome</keyword>
<sequence>MKSLHILGSKEMGGAERWLVRFVRAMARHGESVEVIVRRDSDLARHHLDGVDMRESPMRTVWDPLSRWELSRLIAASGAPIVQTYMGRATRLTHLKRGRGKVHLSRLGGYYKLTPFRHAHAWIGNTKGLCDWMIQGGLPAERVHHITNFADPAKPLDPEEQHALRQQLMLLPEDWLIVTAGRLIDVKGQATLIDAFSQLPAELAGKRLRLAILGDGPLREALETQARQLGIADRVHFAGWQHDPAPWFHLADMVAFPSRDAETLGNVILEAWAYGKPLACTAFRGAREIAHHGQDAWVSPCDDADALAAGMREIITNDDLQRDMIRAGAGRIEAEFGEAAVIGQYRALYAQLLDNR</sequence>
<feature type="domain" description="Glycosyltransferase subfamily 4-like N-terminal" evidence="4">
    <location>
        <begin position="12"/>
        <end position="153"/>
    </location>
</feature>
<evidence type="ECO:0000259" key="3">
    <source>
        <dbReference type="Pfam" id="PF00534"/>
    </source>
</evidence>
<keyword evidence="2 5" id="KW-0808">Transferase</keyword>
<dbReference type="AlphaFoldDB" id="A0A557QXX7"/>
<proteinExistence type="predicted"/>
<dbReference type="OrthoDB" id="9805661at2"/>
<dbReference type="CDD" id="cd03811">
    <property type="entry name" value="GT4_GT28_WabH-like"/>
    <property type="match status" value="1"/>
</dbReference>
<dbReference type="Pfam" id="PF00534">
    <property type="entry name" value="Glycos_transf_1"/>
    <property type="match status" value="1"/>
</dbReference>
<feature type="domain" description="Glycosyl transferase family 1" evidence="3">
    <location>
        <begin position="164"/>
        <end position="328"/>
    </location>
</feature>
<dbReference type="Pfam" id="PF13439">
    <property type="entry name" value="Glyco_transf_4"/>
    <property type="match status" value="1"/>
</dbReference>
<evidence type="ECO:0000259" key="4">
    <source>
        <dbReference type="Pfam" id="PF13439"/>
    </source>
</evidence>
<organism evidence="5 6">
    <name type="scientific">Denitromonas halophila</name>
    <dbReference type="NCBI Taxonomy" id="1629404"/>
    <lineage>
        <taxon>Bacteria</taxon>
        <taxon>Pseudomonadati</taxon>
        <taxon>Pseudomonadota</taxon>
        <taxon>Betaproteobacteria</taxon>
        <taxon>Rhodocyclales</taxon>
        <taxon>Zoogloeaceae</taxon>
        <taxon>Denitromonas</taxon>
    </lineage>
</organism>
<dbReference type="InterPro" id="IPR028098">
    <property type="entry name" value="Glyco_trans_4-like_N"/>
</dbReference>
<evidence type="ECO:0000313" key="5">
    <source>
        <dbReference type="EMBL" id="TVO57753.1"/>
    </source>
</evidence>
<accession>A0A557QXX7</accession>
<name>A0A557QXX7_9RHOO</name>
<evidence type="ECO:0000313" key="6">
    <source>
        <dbReference type="Proteomes" id="UP000319502"/>
    </source>
</evidence>
<dbReference type="PANTHER" id="PTHR12526">
    <property type="entry name" value="GLYCOSYLTRANSFERASE"/>
    <property type="match status" value="1"/>
</dbReference>
<keyword evidence="1" id="KW-0328">Glycosyltransferase</keyword>
<dbReference type="Gene3D" id="3.40.50.2000">
    <property type="entry name" value="Glycogen Phosphorylase B"/>
    <property type="match status" value="2"/>
</dbReference>
<dbReference type="PANTHER" id="PTHR12526:SF510">
    <property type="entry name" value="D-INOSITOL 3-PHOSPHATE GLYCOSYLTRANSFERASE"/>
    <property type="match status" value="1"/>
</dbReference>
<evidence type="ECO:0000256" key="1">
    <source>
        <dbReference type="ARBA" id="ARBA00022676"/>
    </source>
</evidence>
<dbReference type="InterPro" id="IPR001296">
    <property type="entry name" value="Glyco_trans_1"/>
</dbReference>
<dbReference type="Proteomes" id="UP000319502">
    <property type="component" value="Unassembled WGS sequence"/>
</dbReference>
<dbReference type="RefSeq" id="WP_144309208.1">
    <property type="nucleotide sequence ID" value="NZ_VMNK01000006.1"/>
</dbReference>
<reference evidence="5 6" key="1">
    <citation type="submission" date="2019-07" db="EMBL/GenBank/DDBJ databases">
        <title>The pathways for chlorine oxyanion respiration interact through the shared metabolite chlorate.</title>
        <authorList>
            <person name="Barnum T.P."/>
            <person name="Cheng Y."/>
            <person name="Hill K.A."/>
            <person name="Lucas L.N."/>
            <person name="Carlson H.K."/>
            <person name="Coates J.D."/>
        </authorList>
    </citation>
    <scope>NUCLEOTIDE SEQUENCE [LARGE SCALE GENOMIC DNA]</scope>
    <source>
        <strain evidence="5 6">SFB-3</strain>
    </source>
</reference>
<dbReference type="EMBL" id="VMNK01000006">
    <property type="protein sequence ID" value="TVO57753.1"/>
    <property type="molecule type" value="Genomic_DNA"/>
</dbReference>
<protein>
    <submittedName>
        <fullName evidence="5">Glycosyltransferase</fullName>
    </submittedName>
</protein>
<evidence type="ECO:0000256" key="2">
    <source>
        <dbReference type="ARBA" id="ARBA00022679"/>
    </source>
</evidence>
<comment type="caution">
    <text evidence="5">The sequence shown here is derived from an EMBL/GenBank/DDBJ whole genome shotgun (WGS) entry which is preliminary data.</text>
</comment>
<dbReference type="SUPFAM" id="SSF53756">
    <property type="entry name" value="UDP-Glycosyltransferase/glycogen phosphorylase"/>
    <property type="match status" value="1"/>
</dbReference>
<dbReference type="GO" id="GO:0016757">
    <property type="term" value="F:glycosyltransferase activity"/>
    <property type="evidence" value="ECO:0007669"/>
    <property type="project" value="UniProtKB-KW"/>
</dbReference>